<name>A0A7M7T621_NASVI</name>
<dbReference type="InParanoid" id="A0A7M7T621"/>
<proteinExistence type="predicted"/>
<dbReference type="PROSITE" id="PS50089">
    <property type="entry name" value="ZF_RING_2"/>
    <property type="match status" value="1"/>
</dbReference>
<dbReference type="InterPro" id="IPR017956">
    <property type="entry name" value="AT_hook_DNA-bd_motif"/>
</dbReference>
<evidence type="ECO:0000259" key="6">
    <source>
        <dbReference type="PROSITE" id="PS50089"/>
    </source>
</evidence>
<dbReference type="RefSeq" id="XP_031776728.1">
    <property type="nucleotide sequence ID" value="XM_031920868.2"/>
</dbReference>
<dbReference type="InterPro" id="IPR017907">
    <property type="entry name" value="Znf_RING_CS"/>
</dbReference>
<feature type="region of interest" description="Disordered" evidence="5">
    <location>
        <begin position="266"/>
        <end position="345"/>
    </location>
</feature>
<feature type="domain" description="RING-type" evidence="6">
    <location>
        <begin position="460"/>
        <end position="496"/>
    </location>
</feature>
<dbReference type="AlphaFoldDB" id="A0A7M7T621"/>
<evidence type="ECO:0000313" key="7">
    <source>
        <dbReference type="EnsemblMetazoa" id="XP_031776728"/>
    </source>
</evidence>
<protein>
    <recommendedName>
        <fullName evidence="6">RING-type domain-containing protein</fullName>
    </recommendedName>
</protein>
<dbReference type="GeneID" id="107981831"/>
<keyword evidence="3" id="KW-0862">Zinc</keyword>
<keyword evidence="1" id="KW-0479">Metal-binding</keyword>
<dbReference type="SUPFAM" id="SSF57850">
    <property type="entry name" value="RING/U-box"/>
    <property type="match status" value="1"/>
</dbReference>
<dbReference type="PRINTS" id="PR00929">
    <property type="entry name" value="ATHOOK"/>
</dbReference>
<feature type="region of interest" description="Disordered" evidence="5">
    <location>
        <begin position="182"/>
        <end position="208"/>
    </location>
</feature>
<dbReference type="SMART" id="SM00384">
    <property type="entry name" value="AT_hook"/>
    <property type="match status" value="3"/>
</dbReference>
<evidence type="ECO:0000256" key="1">
    <source>
        <dbReference type="ARBA" id="ARBA00022723"/>
    </source>
</evidence>
<dbReference type="InterPro" id="IPR013083">
    <property type="entry name" value="Znf_RING/FYVE/PHD"/>
</dbReference>
<evidence type="ECO:0000256" key="3">
    <source>
        <dbReference type="ARBA" id="ARBA00022833"/>
    </source>
</evidence>
<dbReference type="KEGG" id="nvi:107981831"/>
<keyword evidence="8" id="KW-1185">Reference proteome</keyword>
<dbReference type="EnsemblMetazoa" id="XM_031920868">
    <property type="protein sequence ID" value="XP_031776728"/>
    <property type="gene ID" value="LOC107981831"/>
</dbReference>
<evidence type="ECO:0000256" key="5">
    <source>
        <dbReference type="SAM" id="MobiDB-lite"/>
    </source>
</evidence>
<reference evidence="7" key="1">
    <citation type="submission" date="2021-01" db="UniProtKB">
        <authorList>
            <consortium name="EnsemblMetazoa"/>
        </authorList>
    </citation>
    <scope>IDENTIFICATION</scope>
</reference>
<sequence length="549" mass="63623">MEFEYILERAYAVAHLPPDKVGEGFMHITSLVDNVANGNGVNPAILKKLQDFAAYLRRYWLPLAEVLSVFQKPVRSNNTCENFHLYAAKKMGIRSNVYRMLDGMGAQMDKTAANYEMAERSLIVTVQRPARLVEADLAIQRTENEFLLGRYDVEEYLTHIVGLRRYHFARVHEYNERIRRPQRRANEEHEEDEEEEEGEEDEQEDNEDNVHFEINDIAYLRNELNPDAGPGREFENDQVVRRQRRLHPIRDREQLPEPIDERIVAVGRRRRRADAAAVQPEQRVQRRRGRPRRNENARGGAVVDEPPRRRGRPRRNQDVPDEEIVGEPVPRRRGRPRLNRNIPAEQIIEEPIGANNQEPIQAGNQEPIQADNQEAIGANNQEHIQADNLEPIQADNQEPIEVDNEEPIIEADSEEPIAELGEAVMENPAGPNAENAHAALVHNRRVRRRRTRRGGKNSMCNVCYSKEHLHKLPICPHRICNNCVRNLIKRECPNCRTPITTYLPEHMMGGEVWNQNIPAQLQHEFYEQLLRDIEEMDSNSDIELSDIND</sequence>
<evidence type="ECO:0000256" key="2">
    <source>
        <dbReference type="ARBA" id="ARBA00022771"/>
    </source>
</evidence>
<keyword evidence="2 4" id="KW-0863">Zinc-finger</keyword>
<evidence type="ECO:0000256" key="4">
    <source>
        <dbReference type="PROSITE-ProRule" id="PRU00175"/>
    </source>
</evidence>
<feature type="compositionally biased region" description="Acidic residues" evidence="5">
    <location>
        <begin position="188"/>
        <end position="207"/>
    </location>
</feature>
<dbReference type="GO" id="GO:0008270">
    <property type="term" value="F:zinc ion binding"/>
    <property type="evidence" value="ECO:0007669"/>
    <property type="project" value="UniProtKB-KW"/>
</dbReference>
<dbReference type="InterPro" id="IPR001841">
    <property type="entry name" value="Znf_RING"/>
</dbReference>
<dbReference type="PROSITE" id="PS00518">
    <property type="entry name" value="ZF_RING_1"/>
    <property type="match status" value="1"/>
</dbReference>
<dbReference type="Gene3D" id="3.30.40.10">
    <property type="entry name" value="Zinc/RING finger domain, C3HC4 (zinc finger)"/>
    <property type="match status" value="1"/>
</dbReference>
<dbReference type="Proteomes" id="UP000002358">
    <property type="component" value="Unassembled WGS sequence"/>
</dbReference>
<evidence type="ECO:0000313" key="8">
    <source>
        <dbReference type="Proteomes" id="UP000002358"/>
    </source>
</evidence>
<organism evidence="7 8">
    <name type="scientific">Nasonia vitripennis</name>
    <name type="common">Parasitic wasp</name>
    <dbReference type="NCBI Taxonomy" id="7425"/>
    <lineage>
        <taxon>Eukaryota</taxon>
        <taxon>Metazoa</taxon>
        <taxon>Ecdysozoa</taxon>
        <taxon>Arthropoda</taxon>
        <taxon>Hexapoda</taxon>
        <taxon>Insecta</taxon>
        <taxon>Pterygota</taxon>
        <taxon>Neoptera</taxon>
        <taxon>Endopterygota</taxon>
        <taxon>Hymenoptera</taxon>
        <taxon>Apocrita</taxon>
        <taxon>Proctotrupomorpha</taxon>
        <taxon>Chalcidoidea</taxon>
        <taxon>Pteromalidae</taxon>
        <taxon>Pteromalinae</taxon>
        <taxon>Nasonia</taxon>
    </lineage>
</organism>
<dbReference type="GO" id="GO:0003677">
    <property type="term" value="F:DNA binding"/>
    <property type="evidence" value="ECO:0007669"/>
    <property type="project" value="InterPro"/>
</dbReference>
<accession>A0A7M7T621</accession>